<sequence>MPHIGATSHLSDVVSSLRGGGKDAGSHHPHPRAPSNFEAGRGIKRVSGGVGEELCPLPQLPPTGLSLPI</sequence>
<comment type="caution">
    <text evidence="2">The sequence shown here is derived from an EMBL/GenBank/DDBJ whole genome shotgun (WGS) entry which is preliminary data.</text>
</comment>
<proteinExistence type="predicted"/>
<dbReference type="Proteomes" id="UP000233551">
    <property type="component" value="Unassembled WGS sequence"/>
</dbReference>
<dbReference type="AlphaFoldDB" id="A0A2I0KHW3"/>
<keyword evidence="3" id="KW-1185">Reference proteome</keyword>
<evidence type="ECO:0000313" key="3">
    <source>
        <dbReference type="Proteomes" id="UP000233551"/>
    </source>
</evidence>
<feature type="region of interest" description="Disordered" evidence="1">
    <location>
        <begin position="1"/>
        <end position="69"/>
    </location>
</feature>
<gene>
    <name evidence="2" type="ORF">CRG98_011713</name>
</gene>
<accession>A0A2I0KHW3</accession>
<name>A0A2I0KHW3_PUNGR</name>
<protein>
    <submittedName>
        <fullName evidence="2">Uncharacterized protein</fullName>
    </submittedName>
</protein>
<organism evidence="2 3">
    <name type="scientific">Punica granatum</name>
    <name type="common">Pomegranate</name>
    <dbReference type="NCBI Taxonomy" id="22663"/>
    <lineage>
        <taxon>Eukaryota</taxon>
        <taxon>Viridiplantae</taxon>
        <taxon>Streptophyta</taxon>
        <taxon>Embryophyta</taxon>
        <taxon>Tracheophyta</taxon>
        <taxon>Spermatophyta</taxon>
        <taxon>Magnoliopsida</taxon>
        <taxon>eudicotyledons</taxon>
        <taxon>Gunneridae</taxon>
        <taxon>Pentapetalae</taxon>
        <taxon>rosids</taxon>
        <taxon>malvids</taxon>
        <taxon>Myrtales</taxon>
        <taxon>Lythraceae</taxon>
        <taxon>Punica</taxon>
    </lineage>
</organism>
<evidence type="ECO:0000313" key="2">
    <source>
        <dbReference type="EMBL" id="PKI68117.1"/>
    </source>
</evidence>
<reference evidence="2 3" key="1">
    <citation type="submission" date="2017-11" db="EMBL/GenBank/DDBJ databases">
        <title>De-novo sequencing of pomegranate (Punica granatum L.) genome.</title>
        <authorList>
            <person name="Akparov Z."/>
            <person name="Amiraslanov A."/>
            <person name="Hajiyeva S."/>
            <person name="Abbasov M."/>
            <person name="Kaur K."/>
            <person name="Hamwieh A."/>
            <person name="Solovyev V."/>
            <person name="Salamov A."/>
            <person name="Braich B."/>
            <person name="Kosarev P."/>
            <person name="Mahmoud A."/>
            <person name="Hajiyev E."/>
            <person name="Babayeva S."/>
            <person name="Izzatullayeva V."/>
            <person name="Mammadov A."/>
            <person name="Mammadov A."/>
            <person name="Sharifova S."/>
            <person name="Ojaghi J."/>
            <person name="Eynullazada K."/>
            <person name="Bayramov B."/>
            <person name="Abdulazimova A."/>
            <person name="Shahmuradov I."/>
        </authorList>
    </citation>
    <scope>NUCLEOTIDE SEQUENCE [LARGE SCALE GENOMIC DNA]</scope>
    <source>
        <strain evidence="3">cv. AG2017</strain>
        <tissue evidence="2">Leaf</tissue>
    </source>
</reference>
<dbReference type="EMBL" id="PGOL01000571">
    <property type="protein sequence ID" value="PKI68117.1"/>
    <property type="molecule type" value="Genomic_DNA"/>
</dbReference>
<evidence type="ECO:0000256" key="1">
    <source>
        <dbReference type="SAM" id="MobiDB-lite"/>
    </source>
</evidence>